<dbReference type="AlphaFoldDB" id="L0IN41"/>
<evidence type="ECO:0000313" key="3">
    <source>
        <dbReference type="Proteomes" id="UP000010845"/>
    </source>
</evidence>
<protein>
    <recommendedName>
        <fullName evidence="4">Holin</fullName>
    </recommendedName>
</protein>
<evidence type="ECO:0000256" key="1">
    <source>
        <dbReference type="SAM" id="Phobius"/>
    </source>
</evidence>
<dbReference type="HOGENOM" id="CLU_174111_0_0_9"/>
<organism evidence="2 3">
    <name type="scientific">Thermoanaerobacterium thermosaccharolyticum M0795</name>
    <dbReference type="NCBI Taxonomy" id="698948"/>
    <lineage>
        <taxon>Bacteria</taxon>
        <taxon>Bacillati</taxon>
        <taxon>Bacillota</taxon>
        <taxon>Clostridia</taxon>
        <taxon>Thermoanaerobacterales</taxon>
        <taxon>Thermoanaerobacteraceae</taxon>
        <taxon>Thermoanaerobacterium</taxon>
    </lineage>
</organism>
<keyword evidence="1" id="KW-1133">Transmembrane helix</keyword>
<evidence type="ECO:0008006" key="4">
    <source>
        <dbReference type="Google" id="ProtNLM"/>
    </source>
</evidence>
<dbReference type="RefSeq" id="WP_015312152.1">
    <property type="nucleotide sequence ID" value="NC_019970.1"/>
</dbReference>
<feature type="transmembrane region" description="Helical" evidence="1">
    <location>
        <begin position="39"/>
        <end position="62"/>
    </location>
</feature>
<dbReference type="KEGG" id="tto:Thethe_02069"/>
<accession>L0IN41</accession>
<name>L0IN41_THETR</name>
<dbReference type="Proteomes" id="UP000010845">
    <property type="component" value="Chromosome"/>
</dbReference>
<keyword evidence="1" id="KW-0812">Transmembrane</keyword>
<reference evidence="2 3" key="1">
    <citation type="submission" date="2012-03" db="EMBL/GenBank/DDBJ databases">
        <title>Complete sequence of chromosome of Thermoanaerobacterium thermosaccharolyticum M0795.</title>
        <authorList>
            <consortium name="US DOE Joint Genome Institute"/>
            <person name="Lucas S."/>
            <person name="Han J."/>
            <person name="Lapidus A."/>
            <person name="Cheng J.-F."/>
            <person name="Goodwin L."/>
            <person name="Pitluck S."/>
            <person name="Peters L."/>
            <person name="Teshima H."/>
            <person name="Detter J.C."/>
            <person name="Han C."/>
            <person name="Tapia R."/>
            <person name="Land M."/>
            <person name="Hauser L."/>
            <person name="Kyrpides N."/>
            <person name="Ivanova N."/>
            <person name="Pagani I."/>
            <person name="Feinberg L."/>
            <person name="Folden J."/>
            <person name="Hogsett D."/>
            <person name="Shaw J."/>
            <person name="Woyke T."/>
        </authorList>
    </citation>
    <scope>NUCLEOTIDE SEQUENCE [LARGE SCALE GENOMIC DNA]</scope>
    <source>
        <strain evidence="2 3">M0795</strain>
    </source>
</reference>
<feature type="transmembrane region" description="Helical" evidence="1">
    <location>
        <begin position="68"/>
        <end position="86"/>
    </location>
</feature>
<gene>
    <name evidence="2" type="ORF">Thethe_02069</name>
</gene>
<proteinExistence type="predicted"/>
<keyword evidence="1" id="KW-0472">Membrane</keyword>
<feature type="transmembrane region" description="Helical" evidence="1">
    <location>
        <begin position="6"/>
        <end position="27"/>
    </location>
</feature>
<dbReference type="EMBL" id="CP003066">
    <property type="protein sequence ID" value="AGB19661.1"/>
    <property type="molecule type" value="Genomic_DNA"/>
</dbReference>
<sequence>MQEFFNYTSLSTLAGNVAATILIVQFIKKLKLIKKIPTQLLVLIISFSIITFASAVTGKFSFKDIPLYLLNSILAASSSIGTYHTINSKNGKKSKRVD</sequence>
<evidence type="ECO:0000313" key="2">
    <source>
        <dbReference type="EMBL" id="AGB19661.1"/>
    </source>
</evidence>